<feature type="transmembrane region" description="Helical" evidence="6">
    <location>
        <begin position="427"/>
        <end position="447"/>
    </location>
</feature>
<keyword evidence="4 6" id="KW-0472">Membrane</keyword>
<feature type="transmembrane region" description="Helical" evidence="6">
    <location>
        <begin position="112"/>
        <end position="134"/>
    </location>
</feature>
<sequence length="560" mass="60678">MTVFLLPVATDSTKTSPSTSTHSLVTSAGYDSEKPTPSTQSFVSSVGYDSEKQQKEQPPPSPSFCRPGDYDSDAPSDRQPSSKLTSGTQVTWDGPDDPANPKNWTNGRKWTMSLIVSGFAFLGPVSSSIAAPALDKIGEDLHIQPGISLQLVLSIYLLTSALGPFVLAPCSEIWGRVPVLRIGNIIFVVFTTLCGFTTSGPQITAFRFLAGVGGSAALGMGSGVLTDCWRPEERGRGIAVYQLAPVLGPAIGPIVGAYLCQYGSWRWAFWGNALFCLVLQLLAQLCLRETYPPRLLHVKAAKLRAAIGDPNLKTQWEAENRTLPTLLRTSLSRPWVFLATQPIIQLLALYQAFNFGMLYLFISSFPQLWEGRYGMPKGLASLNYISIAAGSLIGVNICGPATDAVYRRLKTRYGIAAEQPGLPEFRIPLMVPASLVIPFGIFLFAWSAEAKLHPIVPNIGIVLFSASSIICYQCIAAYIADTYTLYSASASAACSFLRSFAAFIFPLFVPYLFGSLGYGVAGSVLGGLGIVIGIPTPFLFWIYGKRLRERSRFAFKVPEI</sequence>
<dbReference type="PANTHER" id="PTHR23502:SF60">
    <property type="entry name" value="MAJOR FACILITATOR SUPERFAMILY (MFS) PROFILE DOMAIN-CONTAINING PROTEIN-RELATED"/>
    <property type="match status" value="1"/>
</dbReference>
<dbReference type="InterPro" id="IPR020846">
    <property type="entry name" value="MFS_dom"/>
</dbReference>
<dbReference type="AlphaFoldDB" id="A0AAE1CCN1"/>
<reference evidence="8" key="1">
    <citation type="journal article" date="2023" name="Mol. Phylogenet. Evol.">
        <title>Genome-scale phylogeny and comparative genomics of the fungal order Sordariales.</title>
        <authorList>
            <person name="Hensen N."/>
            <person name="Bonometti L."/>
            <person name="Westerberg I."/>
            <person name="Brannstrom I.O."/>
            <person name="Guillou S."/>
            <person name="Cros-Aarteil S."/>
            <person name="Calhoun S."/>
            <person name="Haridas S."/>
            <person name="Kuo A."/>
            <person name="Mondo S."/>
            <person name="Pangilinan J."/>
            <person name="Riley R."/>
            <person name="LaButti K."/>
            <person name="Andreopoulos B."/>
            <person name="Lipzen A."/>
            <person name="Chen C."/>
            <person name="Yan M."/>
            <person name="Daum C."/>
            <person name="Ng V."/>
            <person name="Clum A."/>
            <person name="Steindorff A."/>
            <person name="Ohm R.A."/>
            <person name="Martin F."/>
            <person name="Silar P."/>
            <person name="Natvig D.O."/>
            <person name="Lalanne C."/>
            <person name="Gautier V."/>
            <person name="Ament-Velasquez S.L."/>
            <person name="Kruys A."/>
            <person name="Hutchinson M.I."/>
            <person name="Powell A.J."/>
            <person name="Barry K."/>
            <person name="Miller A.N."/>
            <person name="Grigoriev I.V."/>
            <person name="Debuchy R."/>
            <person name="Gladieux P."/>
            <person name="Hiltunen Thoren M."/>
            <person name="Johannesson H."/>
        </authorList>
    </citation>
    <scope>NUCLEOTIDE SEQUENCE</scope>
    <source>
        <strain evidence="8">CBS 314.62</strain>
    </source>
</reference>
<dbReference type="PROSITE" id="PS50850">
    <property type="entry name" value="MFS"/>
    <property type="match status" value="1"/>
</dbReference>
<evidence type="ECO:0000313" key="8">
    <source>
        <dbReference type="EMBL" id="KAK3688669.1"/>
    </source>
</evidence>
<evidence type="ECO:0000256" key="2">
    <source>
        <dbReference type="ARBA" id="ARBA00022692"/>
    </source>
</evidence>
<reference evidence="8" key="2">
    <citation type="submission" date="2023-06" db="EMBL/GenBank/DDBJ databases">
        <authorList>
            <consortium name="Lawrence Berkeley National Laboratory"/>
            <person name="Haridas S."/>
            <person name="Hensen N."/>
            <person name="Bonometti L."/>
            <person name="Westerberg I."/>
            <person name="Brannstrom I.O."/>
            <person name="Guillou S."/>
            <person name="Cros-Aarteil S."/>
            <person name="Calhoun S."/>
            <person name="Kuo A."/>
            <person name="Mondo S."/>
            <person name="Pangilinan J."/>
            <person name="Riley R."/>
            <person name="Labutti K."/>
            <person name="Andreopoulos B."/>
            <person name="Lipzen A."/>
            <person name="Chen C."/>
            <person name="Yanf M."/>
            <person name="Daum C."/>
            <person name="Ng V."/>
            <person name="Clum A."/>
            <person name="Steindorff A."/>
            <person name="Ohm R."/>
            <person name="Martin F."/>
            <person name="Silar P."/>
            <person name="Natvig D."/>
            <person name="Lalanne C."/>
            <person name="Gautier V."/>
            <person name="Ament-Velasquez S.L."/>
            <person name="Kruys A."/>
            <person name="Hutchinson M.I."/>
            <person name="Powell A.J."/>
            <person name="Barry K."/>
            <person name="Miller A.N."/>
            <person name="Grigoriev I.V."/>
            <person name="Debuchy R."/>
            <person name="Gladieux P."/>
            <person name="Thoren M.H."/>
            <person name="Johannesson H."/>
        </authorList>
    </citation>
    <scope>NUCLEOTIDE SEQUENCE</scope>
    <source>
        <strain evidence="8">CBS 314.62</strain>
    </source>
</reference>
<feature type="transmembrane region" description="Helical" evidence="6">
    <location>
        <begin position="492"/>
        <end position="513"/>
    </location>
</feature>
<proteinExistence type="predicted"/>
<protein>
    <submittedName>
        <fullName evidence="8">Major facilitator superfamily transporter</fullName>
    </submittedName>
</protein>
<keyword evidence="2 6" id="KW-0812">Transmembrane</keyword>
<comment type="caution">
    <text evidence="8">The sequence shown here is derived from an EMBL/GenBank/DDBJ whole genome shotgun (WGS) entry which is preliminary data.</text>
</comment>
<feature type="domain" description="Major facilitator superfamily (MFS) profile" evidence="7">
    <location>
        <begin position="112"/>
        <end position="547"/>
    </location>
</feature>
<dbReference type="Pfam" id="PF07690">
    <property type="entry name" value="MFS_1"/>
    <property type="match status" value="1"/>
</dbReference>
<feature type="transmembrane region" description="Helical" evidence="6">
    <location>
        <begin position="179"/>
        <end position="199"/>
    </location>
</feature>
<feature type="region of interest" description="Disordered" evidence="5">
    <location>
        <begin position="1"/>
        <end position="105"/>
    </location>
</feature>
<keyword evidence="3 6" id="KW-1133">Transmembrane helix</keyword>
<evidence type="ECO:0000259" key="7">
    <source>
        <dbReference type="PROSITE" id="PS50850"/>
    </source>
</evidence>
<feature type="transmembrane region" description="Helical" evidence="6">
    <location>
        <begin position="146"/>
        <end position="167"/>
    </location>
</feature>
<dbReference type="Gene3D" id="1.20.1250.20">
    <property type="entry name" value="MFS general substrate transporter like domains"/>
    <property type="match status" value="1"/>
</dbReference>
<accession>A0AAE1CCN1</accession>
<dbReference type="EMBL" id="JAULSO010000002">
    <property type="protein sequence ID" value="KAK3688669.1"/>
    <property type="molecule type" value="Genomic_DNA"/>
</dbReference>
<evidence type="ECO:0000313" key="9">
    <source>
        <dbReference type="Proteomes" id="UP001270362"/>
    </source>
</evidence>
<name>A0AAE1CCN1_9PEZI</name>
<evidence type="ECO:0000256" key="3">
    <source>
        <dbReference type="ARBA" id="ARBA00022989"/>
    </source>
</evidence>
<feature type="compositionally biased region" description="Polar residues" evidence="5">
    <location>
        <begin position="78"/>
        <end position="91"/>
    </location>
</feature>
<feature type="transmembrane region" description="Helical" evidence="6">
    <location>
        <begin position="382"/>
        <end position="406"/>
    </location>
</feature>
<evidence type="ECO:0000256" key="4">
    <source>
        <dbReference type="ARBA" id="ARBA00023136"/>
    </source>
</evidence>
<feature type="compositionally biased region" description="Low complexity" evidence="5">
    <location>
        <begin position="10"/>
        <end position="23"/>
    </location>
</feature>
<dbReference type="FunFam" id="1.20.1250.20:FF:000011">
    <property type="entry name" value="MFS multidrug transporter, putative"/>
    <property type="match status" value="1"/>
</dbReference>
<keyword evidence="9" id="KW-1185">Reference proteome</keyword>
<comment type="subcellular location">
    <subcellularLocation>
        <location evidence="1">Membrane</location>
        <topology evidence="1">Multi-pass membrane protein</topology>
    </subcellularLocation>
</comment>
<feature type="transmembrane region" description="Helical" evidence="6">
    <location>
        <begin position="459"/>
        <end position="480"/>
    </location>
</feature>
<dbReference type="PANTHER" id="PTHR23502">
    <property type="entry name" value="MAJOR FACILITATOR SUPERFAMILY"/>
    <property type="match status" value="1"/>
</dbReference>
<dbReference type="SUPFAM" id="SSF103473">
    <property type="entry name" value="MFS general substrate transporter"/>
    <property type="match status" value="1"/>
</dbReference>
<dbReference type="GO" id="GO:0022857">
    <property type="term" value="F:transmembrane transporter activity"/>
    <property type="evidence" value="ECO:0007669"/>
    <property type="project" value="InterPro"/>
</dbReference>
<evidence type="ECO:0000256" key="5">
    <source>
        <dbReference type="SAM" id="MobiDB-lite"/>
    </source>
</evidence>
<feature type="compositionally biased region" description="Polar residues" evidence="5">
    <location>
        <begin position="35"/>
        <end position="44"/>
    </location>
</feature>
<evidence type="ECO:0000256" key="1">
    <source>
        <dbReference type="ARBA" id="ARBA00004141"/>
    </source>
</evidence>
<dbReference type="Proteomes" id="UP001270362">
    <property type="component" value="Unassembled WGS sequence"/>
</dbReference>
<gene>
    <name evidence="8" type="ORF">B0T22DRAFT_498716</name>
</gene>
<dbReference type="CDD" id="cd17323">
    <property type="entry name" value="MFS_Tpo1_MDR_like"/>
    <property type="match status" value="1"/>
</dbReference>
<feature type="transmembrane region" description="Helical" evidence="6">
    <location>
        <begin position="335"/>
        <end position="362"/>
    </location>
</feature>
<evidence type="ECO:0000256" key="6">
    <source>
        <dbReference type="SAM" id="Phobius"/>
    </source>
</evidence>
<feature type="transmembrane region" description="Helical" evidence="6">
    <location>
        <begin position="265"/>
        <end position="287"/>
    </location>
</feature>
<dbReference type="InterPro" id="IPR011701">
    <property type="entry name" value="MFS"/>
</dbReference>
<dbReference type="InterPro" id="IPR036259">
    <property type="entry name" value="MFS_trans_sf"/>
</dbReference>
<feature type="transmembrane region" description="Helical" evidence="6">
    <location>
        <begin position="238"/>
        <end position="259"/>
    </location>
</feature>
<dbReference type="GO" id="GO:0016020">
    <property type="term" value="C:membrane"/>
    <property type="evidence" value="ECO:0007669"/>
    <property type="project" value="UniProtKB-SubCell"/>
</dbReference>
<feature type="transmembrane region" description="Helical" evidence="6">
    <location>
        <begin position="205"/>
        <end position="226"/>
    </location>
</feature>
<feature type="transmembrane region" description="Helical" evidence="6">
    <location>
        <begin position="519"/>
        <end position="543"/>
    </location>
</feature>
<organism evidence="8 9">
    <name type="scientific">Podospora appendiculata</name>
    <dbReference type="NCBI Taxonomy" id="314037"/>
    <lineage>
        <taxon>Eukaryota</taxon>
        <taxon>Fungi</taxon>
        <taxon>Dikarya</taxon>
        <taxon>Ascomycota</taxon>
        <taxon>Pezizomycotina</taxon>
        <taxon>Sordariomycetes</taxon>
        <taxon>Sordariomycetidae</taxon>
        <taxon>Sordariales</taxon>
        <taxon>Podosporaceae</taxon>
        <taxon>Podospora</taxon>
    </lineage>
</organism>